<evidence type="ECO:0000313" key="1">
    <source>
        <dbReference type="EMBL" id="KAJ7220818.1"/>
    </source>
</evidence>
<evidence type="ECO:0000313" key="2">
    <source>
        <dbReference type="Proteomes" id="UP001219525"/>
    </source>
</evidence>
<protein>
    <submittedName>
        <fullName evidence="1">Uncharacterized protein</fullName>
    </submittedName>
</protein>
<dbReference type="AlphaFoldDB" id="A0AAD6VVB2"/>
<sequence length="104" mass="11932">MYSSSSRRRYIDECGGAAKQRAEGVAAEQRWTRQQKRVVSRCDPEHCLLIANGMREIITGTAQIFEKNILSLWEVIHLVKDVLRIYTPAKIQDPMRLLKTDSKG</sequence>
<reference evidence="1" key="1">
    <citation type="submission" date="2023-03" db="EMBL/GenBank/DDBJ databases">
        <title>Massive genome expansion in bonnet fungi (Mycena s.s.) driven by repeated elements and novel gene families across ecological guilds.</title>
        <authorList>
            <consortium name="Lawrence Berkeley National Laboratory"/>
            <person name="Harder C.B."/>
            <person name="Miyauchi S."/>
            <person name="Viragh M."/>
            <person name="Kuo A."/>
            <person name="Thoen E."/>
            <person name="Andreopoulos B."/>
            <person name="Lu D."/>
            <person name="Skrede I."/>
            <person name="Drula E."/>
            <person name="Henrissat B."/>
            <person name="Morin E."/>
            <person name="Kohler A."/>
            <person name="Barry K."/>
            <person name="LaButti K."/>
            <person name="Morin E."/>
            <person name="Salamov A."/>
            <person name="Lipzen A."/>
            <person name="Mereny Z."/>
            <person name="Hegedus B."/>
            <person name="Baldrian P."/>
            <person name="Stursova M."/>
            <person name="Weitz H."/>
            <person name="Taylor A."/>
            <person name="Grigoriev I.V."/>
            <person name="Nagy L.G."/>
            <person name="Martin F."/>
            <person name="Kauserud H."/>
        </authorList>
    </citation>
    <scope>NUCLEOTIDE SEQUENCE</scope>
    <source>
        <strain evidence="1">9144</strain>
    </source>
</reference>
<dbReference type="EMBL" id="JARJCW010000009">
    <property type="protein sequence ID" value="KAJ7220818.1"/>
    <property type="molecule type" value="Genomic_DNA"/>
</dbReference>
<organism evidence="1 2">
    <name type="scientific">Mycena pura</name>
    <dbReference type="NCBI Taxonomy" id="153505"/>
    <lineage>
        <taxon>Eukaryota</taxon>
        <taxon>Fungi</taxon>
        <taxon>Dikarya</taxon>
        <taxon>Basidiomycota</taxon>
        <taxon>Agaricomycotina</taxon>
        <taxon>Agaricomycetes</taxon>
        <taxon>Agaricomycetidae</taxon>
        <taxon>Agaricales</taxon>
        <taxon>Marasmiineae</taxon>
        <taxon>Mycenaceae</taxon>
        <taxon>Mycena</taxon>
    </lineage>
</organism>
<comment type="caution">
    <text evidence="1">The sequence shown here is derived from an EMBL/GenBank/DDBJ whole genome shotgun (WGS) entry which is preliminary data.</text>
</comment>
<gene>
    <name evidence="1" type="ORF">GGX14DRAFT_389209</name>
</gene>
<accession>A0AAD6VVB2</accession>
<name>A0AAD6VVB2_9AGAR</name>
<keyword evidence="2" id="KW-1185">Reference proteome</keyword>
<dbReference type="Proteomes" id="UP001219525">
    <property type="component" value="Unassembled WGS sequence"/>
</dbReference>
<proteinExistence type="predicted"/>